<dbReference type="InParanoid" id="B3RMP9"/>
<gene>
    <name evidence="2" type="ORF">TRIADDRAFT_63599</name>
</gene>
<dbReference type="EMBL" id="DS985242">
    <property type="protein sequence ID" value="EDV27313.1"/>
    <property type="molecule type" value="Genomic_DNA"/>
</dbReference>
<dbReference type="PANTHER" id="PTHR15034">
    <property type="entry name" value="DEATH DOMAIN-CONTAINING PROTEIN CRADD"/>
    <property type="match status" value="1"/>
</dbReference>
<sequence>MSAIRGKRTCYTTNRKSFPYRMHRRLILIKPGIIIRLRLELISTSIITFINVQKHLITINLIAEMGDIRICFPEKVKQVQIQILVIGGPPEHNVNAVGMSKFHRQIIRRNRDNIVTNISTSIDSIIDAMFSQGVITYDHKVQLYGSTVPNPYIRVRNFLDILCERGSKAFEQFCITVRRFHSELADDLERQAGLSSSAANFNSGS</sequence>
<dbReference type="AlphaFoldDB" id="B3RMP9"/>
<dbReference type="InterPro" id="IPR011029">
    <property type="entry name" value="DEATH-like_dom_sf"/>
</dbReference>
<accession>B3RMP9</accession>
<dbReference type="CTD" id="6750362"/>
<dbReference type="PANTHER" id="PTHR15034:SF5">
    <property type="entry name" value="DEATH DOMAIN-CONTAINING PROTEIN CRADD"/>
    <property type="match status" value="1"/>
</dbReference>
<dbReference type="GO" id="GO:0070513">
    <property type="term" value="F:death domain binding"/>
    <property type="evidence" value="ECO:0007669"/>
    <property type="project" value="InterPro"/>
</dbReference>
<dbReference type="GeneID" id="6750362"/>
<dbReference type="SUPFAM" id="SSF47986">
    <property type="entry name" value="DEATH domain"/>
    <property type="match status" value="1"/>
</dbReference>
<reference evidence="2 3" key="1">
    <citation type="journal article" date="2008" name="Nature">
        <title>The Trichoplax genome and the nature of placozoans.</title>
        <authorList>
            <person name="Srivastava M."/>
            <person name="Begovic E."/>
            <person name="Chapman J."/>
            <person name="Putnam N.H."/>
            <person name="Hellsten U."/>
            <person name="Kawashima T."/>
            <person name="Kuo A."/>
            <person name="Mitros T."/>
            <person name="Salamov A."/>
            <person name="Carpenter M.L."/>
            <person name="Signorovitch A.Y."/>
            <person name="Moreno M.A."/>
            <person name="Kamm K."/>
            <person name="Grimwood J."/>
            <person name="Schmutz J."/>
            <person name="Shapiro H."/>
            <person name="Grigoriev I.V."/>
            <person name="Buss L.W."/>
            <person name="Schierwater B."/>
            <person name="Dellaporta S.L."/>
            <person name="Rokhsar D.S."/>
        </authorList>
    </citation>
    <scope>NUCLEOTIDE SEQUENCE [LARGE SCALE GENOMIC DNA]</scope>
    <source>
        <strain evidence="2 3">Grell-BS-1999</strain>
    </source>
</reference>
<dbReference type="RefSeq" id="XP_002109147.1">
    <property type="nucleotide sequence ID" value="XM_002109111.1"/>
</dbReference>
<dbReference type="InterPro" id="IPR001315">
    <property type="entry name" value="CARD"/>
</dbReference>
<dbReference type="InterPro" id="IPR037939">
    <property type="entry name" value="CRADD"/>
</dbReference>
<dbReference type="Pfam" id="PF00619">
    <property type="entry name" value="CARD"/>
    <property type="match status" value="1"/>
</dbReference>
<proteinExistence type="predicted"/>
<feature type="domain" description="CARD" evidence="1">
    <location>
        <begin position="99"/>
        <end position="192"/>
    </location>
</feature>
<dbReference type="PhylomeDB" id="B3RMP9"/>
<dbReference type="Proteomes" id="UP000009022">
    <property type="component" value="Unassembled WGS sequence"/>
</dbReference>
<evidence type="ECO:0000313" key="3">
    <source>
        <dbReference type="Proteomes" id="UP000009022"/>
    </source>
</evidence>
<name>B3RMP9_TRIAD</name>
<dbReference type="Gene3D" id="1.10.533.10">
    <property type="entry name" value="Death Domain, Fas"/>
    <property type="match status" value="1"/>
</dbReference>
<dbReference type="GO" id="GO:0042981">
    <property type="term" value="P:regulation of apoptotic process"/>
    <property type="evidence" value="ECO:0007669"/>
    <property type="project" value="InterPro"/>
</dbReference>
<dbReference type="HOGENOM" id="CLU_1339104_0_0_1"/>
<dbReference type="PROSITE" id="PS50209">
    <property type="entry name" value="CARD"/>
    <property type="match status" value="1"/>
</dbReference>
<protein>
    <submittedName>
        <fullName evidence="2">Expressed protein</fullName>
    </submittedName>
</protein>
<dbReference type="GO" id="GO:0002020">
    <property type="term" value="F:protease binding"/>
    <property type="evidence" value="ECO:0007669"/>
    <property type="project" value="InterPro"/>
</dbReference>
<keyword evidence="3" id="KW-1185">Reference proteome</keyword>
<dbReference type="OrthoDB" id="10031931at2759"/>
<evidence type="ECO:0000259" key="1">
    <source>
        <dbReference type="PROSITE" id="PS50209"/>
    </source>
</evidence>
<dbReference type="CDD" id="cd01671">
    <property type="entry name" value="CARD"/>
    <property type="match status" value="1"/>
</dbReference>
<evidence type="ECO:0000313" key="2">
    <source>
        <dbReference type="EMBL" id="EDV27313.1"/>
    </source>
</evidence>
<dbReference type="KEGG" id="tad:TRIADDRAFT_63599"/>
<organism evidence="2 3">
    <name type="scientific">Trichoplax adhaerens</name>
    <name type="common">Trichoplax reptans</name>
    <dbReference type="NCBI Taxonomy" id="10228"/>
    <lineage>
        <taxon>Eukaryota</taxon>
        <taxon>Metazoa</taxon>
        <taxon>Placozoa</taxon>
        <taxon>Uniplacotomia</taxon>
        <taxon>Trichoplacea</taxon>
        <taxon>Trichoplacidae</taxon>
        <taxon>Trichoplax</taxon>
    </lineage>
</organism>